<dbReference type="SUPFAM" id="SSF51735">
    <property type="entry name" value="NAD(P)-binding Rossmann-fold domains"/>
    <property type="match status" value="1"/>
</dbReference>
<comment type="caution">
    <text evidence="5">The sequence shown here is derived from an EMBL/GenBank/DDBJ whole genome shotgun (WGS) entry which is preliminary data.</text>
</comment>
<evidence type="ECO:0000313" key="5">
    <source>
        <dbReference type="EMBL" id="MEU9578523.1"/>
    </source>
</evidence>
<organism evidence="5 6">
    <name type="scientific">Streptomyces chilikensis</name>
    <dbReference type="NCBI Taxonomy" id="1194079"/>
    <lineage>
        <taxon>Bacteria</taxon>
        <taxon>Bacillati</taxon>
        <taxon>Actinomycetota</taxon>
        <taxon>Actinomycetes</taxon>
        <taxon>Kitasatosporales</taxon>
        <taxon>Streptomycetaceae</taxon>
        <taxon>Streptomyces</taxon>
    </lineage>
</organism>
<evidence type="ECO:0000313" key="6">
    <source>
        <dbReference type="Proteomes" id="UP001551584"/>
    </source>
</evidence>
<dbReference type="Proteomes" id="UP001551584">
    <property type="component" value="Unassembled WGS sequence"/>
</dbReference>
<dbReference type="Pfam" id="PF01408">
    <property type="entry name" value="GFO_IDH_MocA"/>
    <property type="match status" value="1"/>
</dbReference>
<evidence type="ECO:0000259" key="3">
    <source>
        <dbReference type="Pfam" id="PF01408"/>
    </source>
</evidence>
<dbReference type="Gene3D" id="3.30.360.10">
    <property type="entry name" value="Dihydrodipicolinate Reductase, domain 2"/>
    <property type="match status" value="1"/>
</dbReference>
<protein>
    <submittedName>
        <fullName evidence="5">Gfo/Idh/MocA family oxidoreductase</fullName>
    </submittedName>
</protein>
<dbReference type="InterPro" id="IPR055170">
    <property type="entry name" value="GFO_IDH_MocA-like_dom"/>
</dbReference>
<accession>A0ABV3EQZ2</accession>
<dbReference type="InterPro" id="IPR036291">
    <property type="entry name" value="NAD(P)-bd_dom_sf"/>
</dbReference>
<evidence type="ECO:0000259" key="4">
    <source>
        <dbReference type="Pfam" id="PF22725"/>
    </source>
</evidence>
<dbReference type="PANTHER" id="PTHR22604:SF105">
    <property type="entry name" value="TRANS-1,2-DIHYDROBENZENE-1,2-DIOL DEHYDROGENASE"/>
    <property type="match status" value="1"/>
</dbReference>
<reference evidence="5 6" key="1">
    <citation type="submission" date="2024-06" db="EMBL/GenBank/DDBJ databases">
        <title>The Natural Products Discovery Center: Release of the First 8490 Sequenced Strains for Exploring Actinobacteria Biosynthetic Diversity.</title>
        <authorList>
            <person name="Kalkreuter E."/>
            <person name="Kautsar S.A."/>
            <person name="Yang D."/>
            <person name="Bader C.D."/>
            <person name="Teijaro C.N."/>
            <person name="Fluegel L."/>
            <person name="Davis C.M."/>
            <person name="Simpson J.R."/>
            <person name="Lauterbach L."/>
            <person name="Steele A.D."/>
            <person name="Gui C."/>
            <person name="Meng S."/>
            <person name="Li G."/>
            <person name="Viehrig K."/>
            <person name="Ye F."/>
            <person name="Su P."/>
            <person name="Kiefer A.F."/>
            <person name="Nichols A."/>
            <person name="Cepeda A.J."/>
            <person name="Yan W."/>
            <person name="Fan B."/>
            <person name="Jiang Y."/>
            <person name="Adhikari A."/>
            <person name="Zheng C.-J."/>
            <person name="Schuster L."/>
            <person name="Cowan T.M."/>
            <person name="Smanski M.J."/>
            <person name="Chevrette M.G."/>
            <person name="De Carvalho L.P.S."/>
            <person name="Shen B."/>
        </authorList>
    </citation>
    <scope>NUCLEOTIDE SEQUENCE [LARGE SCALE GENOMIC DNA]</scope>
    <source>
        <strain evidence="5 6">NPDC048117</strain>
    </source>
</reference>
<sequence length="349" mass="35884">MGPHDAPRAGGTGAVRWGILSTGGMAAAFAEALRLLPDAELVAVGSRSQASARRFAERYGVPRAYGTWAGLAADPDVDVVHVATPHPAHHAAAGLCLAAGKHVLCEKPFTVSAAEAADLVRLARERGLFLMEAMWTHCLPTVRRIAALVRDGAIGDVRCLQADLGFVAPADPAHRLRDPAAGGGALLDVGVYPVSLAHLLLGPPGHVAAWAALTPEGVDGTTGVVLGHDGGAVSTLTCSIVADTPGTVSITGATGRIDLPDGLFSATGFTLHRRGGEPEEFRFPASPGPGYHHEAAEVMRCLRAGETESPLVPLEGTLAVMATLDTIRERTGVRHPGEAVPDGAVPDGT</sequence>
<comment type="similarity">
    <text evidence="1">Belongs to the Gfo/Idh/MocA family.</text>
</comment>
<proteinExistence type="inferred from homology"/>
<dbReference type="InterPro" id="IPR000683">
    <property type="entry name" value="Gfo/Idh/MocA-like_OxRdtase_N"/>
</dbReference>
<dbReference type="EMBL" id="JBEZNA010000029">
    <property type="protein sequence ID" value="MEU9578523.1"/>
    <property type="molecule type" value="Genomic_DNA"/>
</dbReference>
<feature type="domain" description="Gfo/Idh/MocA-like oxidoreductase N-terminal" evidence="3">
    <location>
        <begin position="16"/>
        <end position="131"/>
    </location>
</feature>
<dbReference type="InterPro" id="IPR050984">
    <property type="entry name" value="Gfo/Idh/MocA_domain"/>
</dbReference>
<dbReference type="Pfam" id="PF22725">
    <property type="entry name" value="GFO_IDH_MocA_C3"/>
    <property type="match status" value="1"/>
</dbReference>
<feature type="domain" description="GFO/IDH/MocA-like oxidoreductase" evidence="4">
    <location>
        <begin position="142"/>
        <end position="257"/>
    </location>
</feature>
<dbReference type="RefSeq" id="WP_359272649.1">
    <property type="nucleotide sequence ID" value="NZ_JBEZNA010000029.1"/>
</dbReference>
<gene>
    <name evidence="5" type="ORF">AB0D95_14895</name>
</gene>
<keyword evidence="2" id="KW-0560">Oxidoreductase</keyword>
<keyword evidence="6" id="KW-1185">Reference proteome</keyword>
<dbReference type="PANTHER" id="PTHR22604">
    <property type="entry name" value="OXIDOREDUCTASES"/>
    <property type="match status" value="1"/>
</dbReference>
<evidence type="ECO:0000256" key="1">
    <source>
        <dbReference type="ARBA" id="ARBA00010928"/>
    </source>
</evidence>
<dbReference type="Gene3D" id="3.40.50.720">
    <property type="entry name" value="NAD(P)-binding Rossmann-like Domain"/>
    <property type="match status" value="1"/>
</dbReference>
<evidence type="ECO:0000256" key="2">
    <source>
        <dbReference type="ARBA" id="ARBA00023002"/>
    </source>
</evidence>
<dbReference type="SUPFAM" id="SSF55347">
    <property type="entry name" value="Glyceraldehyde-3-phosphate dehydrogenase-like, C-terminal domain"/>
    <property type="match status" value="1"/>
</dbReference>
<name>A0ABV3EQZ2_9ACTN</name>